<keyword evidence="1" id="KW-1133">Transmembrane helix</keyword>
<reference evidence="2 3" key="1">
    <citation type="submission" date="2020-08" db="EMBL/GenBank/DDBJ databases">
        <title>Sequencing the genomes of 1000 actinobacteria strains.</title>
        <authorList>
            <person name="Klenk H.-P."/>
        </authorList>
    </citation>
    <scope>NUCLEOTIDE SEQUENCE [LARGE SCALE GENOMIC DNA]</scope>
    <source>
        <strain evidence="2 3">DSM 41827</strain>
    </source>
</reference>
<dbReference type="Proteomes" id="UP000577386">
    <property type="component" value="Unassembled WGS sequence"/>
</dbReference>
<comment type="caution">
    <text evidence="2">The sequence shown here is derived from an EMBL/GenBank/DDBJ whole genome shotgun (WGS) entry which is preliminary data.</text>
</comment>
<evidence type="ECO:0000313" key="3">
    <source>
        <dbReference type="Proteomes" id="UP000577386"/>
    </source>
</evidence>
<evidence type="ECO:0000313" key="2">
    <source>
        <dbReference type="EMBL" id="MBA9050960.1"/>
    </source>
</evidence>
<dbReference type="RefSeq" id="WP_182774383.1">
    <property type="nucleotide sequence ID" value="NZ_BAAAHW010000016.1"/>
</dbReference>
<keyword evidence="1" id="KW-0472">Membrane</keyword>
<keyword evidence="1" id="KW-0812">Transmembrane</keyword>
<accession>A0A7W3NI34</accession>
<sequence length="74" mass="7795">MDARKIVIAVVLITMVVFGWGMGMTVMGHEAVIAPLAPALGLTVQQVLRTLRSRNASASAHRAAAVRDKEDGAP</sequence>
<organism evidence="2 3">
    <name type="scientific">Streptomyces murinus</name>
    <dbReference type="NCBI Taxonomy" id="33900"/>
    <lineage>
        <taxon>Bacteria</taxon>
        <taxon>Bacillati</taxon>
        <taxon>Actinomycetota</taxon>
        <taxon>Actinomycetes</taxon>
        <taxon>Kitasatosporales</taxon>
        <taxon>Streptomycetaceae</taxon>
        <taxon>Streptomyces</taxon>
    </lineage>
</organism>
<keyword evidence="3" id="KW-1185">Reference proteome</keyword>
<proteinExistence type="predicted"/>
<gene>
    <name evidence="2" type="ORF">HDA42_000135</name>
</gene>
<name>A0A7W3NI34_STRMR</name>
<feature type="transmembrane region" description="Helical" evidence="1">
    <location>
        <begin position="6"/>
        <end position="26"/>
    </location>
</feature>
<dbReference type="AlphaFoldDB" id="A0A7W3NI34"/>
<dbReference type="EMBL" id="JACJIJ010000001">
    <property type="protein sequence ID" value="MBA9050960.1"/>
    <property type="molecule type" value="Genomic_DNA"/>
</dbReference>
<protein>
    <submittedName>
        <fullName evidence="2">Uncharacterized protein</fullName>
    </submittedName>
</protein>
<evidence type="ECO:0000256" key="1">
    <source>
        <dbReference type="SAM" id="Phobius"/>
    </source>
</evidence>